<dbReference type="AlphaFoldDB" id="A0A0S4JMI7"/>
<gene>
    <name evidence="1" type="ORF">BSAL_39090</name>
</gene>
<dbReference type="EMBL" id="CYKH01002080">
    <property type="protein sequence ID" value="CUG92732.1"/>
    <property type="molecule type" value="Genomic_DNA"/>
</dbReference>
<dbReference type="OrthoDB" id="257264at2759"/>
<name>A0A0S4JMI7_BODSA</name>
<dbReference type="VEuPathDB" id="TriTrypDB:BSAL_39090"/>
<evidence type="ECO:0000313" key="1">
    <source>
        <dbReference type="EMBL" id="CUG92732.1"/>
    </source>
</evidence>
<protein>
    <submittedName>
        <fullName evidence="1">Uncharacterized protein</fullName>
    </submittedName>
</protein>
<evidence type="ECO:0000313" key="2">
    <source>
        <dbReference type="Proteomes" id="UP000051952"/>
    </source>
</evidence>
<keyword evidence="2" id="KW-1185">Reference proteome</keyword>
<organism evidence="1 2">
    <name type="scientific">Bodo saltans</name>
    <name type="common">Flagellated protozoan</name>
    <dbReference type="NCBI Taxonomy" id="75058"/>
    <lineage>
        <taxon>Eukaryota</taxon>
        <taxon>Discoba</taxon>
        <taxon>Euglenozoa</taxon>
        <taxon>Kinetoplastea</taxon>
        <taxon>Metakinetoplastina</taxon>
        <taxon>Eubodonida</taxon>
        <taxon>Bodonidae</taxon>
        <taxon>Bodo</taxon>
    </lineage>
</organism>
<reference evidence="2" key="1">
    <citation type="submission" date="2015-09" db="EMBL/GenBank/DDBJ databases">
        <authorList>
            <consortium name="Pathogen Informatics"/>
        </authorList>
    </citation>
    <scope>NUCLEOTIDE SEQUENCE [LARGE SCALE GENOMIC DNA]</scope>
    <source>
        <strain evidence="2">Lake Konstanz</strain>
    </source>
</reference>
<dbReference type="Proteomes" id="UP000051952">
    <property type="component" value="Unassembled WGS sequence"/>
</dbReference>
<sequence>MLRRSLVFADKSMFAAKRRVIVPIQPTPGFSSSFIKAAFTTDPLKEKQKVRFASGGDAMREVQDIPKNLEGEQSRKDLANRGDSEFAALIEFVQGANFDKMISGRRFQKAYDALSTNDDMFIWLCHVAMSVLNPGDVRSRLLYQHLKALAEAVASGEMTQRTAFRFYESAIRSPAYREIAKQQLQNGAATRLAGITAAADTMRKMGLTRRPMSSYFELFQRITERSEAMNPWGFPPLLQFEERLSLEPRLKFFSRNAGEALERRRKGGLMTKHTKYNRRIFWVPPTWARCGRFISPHFQQHPGMITD</sequence>
<accession>A0A0S4JMI7</accession>
<dbReference type="OMA" id="NDDMFIW"/>
<proteinExistence type="predicted"/>